<dbReference type="SUPFAM" id="SSF51445">
    <property type="entry name" value="(Trans)glycosidases"/>
    <property type="match status" value="1"/>
</dbReference>
<dbReference type="Proteomes" id="UP000184330">
    <property type="component" value="Unassembled WGS sequence"/>
</dbReference>
<evidence type="ECO:0000313" key="15">
    <source>
        <dbReference type="EMBL" id="CZR61249.1"/>
    </source>
</evidence>
<evidence type="ECO:0000259" key="14">
    <source>
        <dbReference type="PROSITE" id="PS51910"/>
    </source>
</evidence>
<feature type="domain" description="GH18" evidence="14">
    <location>
        <begin position="118"/>
        <end position="470"/>
    </location>
</feature>
<keyword evidence="16" id="KW-1185">Reference proteome</keyword>
<dbReference type="STRING" id="576137.A0A1L7X897"/>
<feature type="signal peptide" evidence="12">
    <location>
        <begin position="1"/>
        <end position="22"/>
    </location>
</feature>
<dbReference type="InterPro" id="IPR018371">
    <property type="entry name" value="Chitin-binding_1_CS"/>
</dbReference>
<dbReference type="SUPFAM" id="SSF54556">
    <property type="entry name" value="Chitinase insertion domain"/>
    <property type="match status" value="1"/>
</dbReference>
<evidence type="ECO:0000256" key="10">
    <source>
        <dbReference type="PROSITE-ProRule" id="PRU00261"/>
    </source>
</evidence>
<dbReference type="InterPro" id="IPR001002">
    <property type="entry name" value="Chitin-bd_1"/>
</dbReference>
<evidence type="ECO:0000256" key="5">
    <source>
        <dbReference type="ARBA" id="ARBA00022801"/>
    </source>
</evidence>
<keyword evidence="8 11" id="KW-0326">Glycosidase</keyword>
<dbReference type="GO" id="GO:0008843">
    <property type="term" value="F:endochitinase activity"/>
    <property type="evidence" value="ECO:0007669"/>
    <property type="project" value="UniProtKB-EC"/>
</dbReference>
<dbReference type="InterPro" id="IPR050314">
    <property type="entry name" value="Glycosyl_Hydrlase_18"/>
</dbReference>
<dbReference type="AlphaFoldDB" id="A0A1L7X897"/>
<evidence type="ECO:0000256" key="11">
    <source>
        <dbReference type="RuleBase" id="RU000489"/>
    </source>
</evidence>
<keyword evidence="5 11" id="KW-0378">Hydrolase</keyword>
<evidence type="ECO:0000256" key="2">
    <source>
        <dbReference type="ARBA" id="ARBA00008682"/>
    </source>
</evidence>
<feature type="chain" id="PRO_5013086502" description="chitinase" evidence="12">
    <location>
        <begin position="23"/>
        <end position="1080"/>
    </location>
</feature>
<dbReference type="GO" id="GO:0006032">
    <property type="term" value="P:chitin catabolic process"/>
    <property type="evidence" value="ECO:0007669"/>
    <property type="project" value="UniProtKB-KW"/>
</dbReference>
<comment type="caution">
    <text evidence="10">Lacks conserved residue(s) required for the propagation of feature annotation.</text>
</comment>
<reference evidence="15 16" key="1">
    <citation type="submission" date="2016-03" db="EMBL/GenBank/DDBJ databases">
        <authorList>
            <person name="Ploux O."/>
        </authorList>
    </citation>
    <scope>NUCLEOTIDE SEQUENCE [LARGE SCALE GENOMIC DNA]</scope>
    <source>
        <strain evidence="15 16">UAMH 11012</strain>
    </source>
</reference>
<dbReference type="InterPro" id="IPR001223">
    <property type="entry name" value="Glyco_hydro18_cat"/>
</dbReference>
<keyword evidence="7" id="KW-0119">Carbohydrate metabolism</keyword>
<comment type="catalytic activity">
    <reaction evidence="1">
        <text>Random endo-hydrolysis of N-acetyl-beta-D-glucosaminide (1-&gt;4)-beta-linkages in chitin and chitodextrins.</text>
        <dbReference type="EC" id="3.2.1.14"/>
    </reaction>
</comment>
<evidence type="ECO:0000313" key="16">
    <source>
        <dbReference type="Proteomes" id="UP000184330"/>
    </source>
</evidence>
<dbReference type="PANTHER" id="PTHR11177:SF402">
    <property type="entry name" value="CHITINASE"/>
    <property type="match status" value="1"/>
</dbReference>
<dbReference type="EC" id="3.2.1.14" evidence="3"/>
<dbReference type="EMBL" id="FJOG01000018">
    <property type="protein sequence ID" value="CZR61249.1"/>
    <property type="molecule type" value="Genomic_DNA"/>
</dbReference>
<keyword evidence="6" id="KW-0146">Chitin degradation</keyword>
<dbReference type="InterPro" id="IPR017853">
    <property type="entry name" value="GH"/>
</dbReference>
<proteinExistence type="inferred from homology"/>
<dbReference type="InterPro" id="IPR036861">
    <property type="entry name" value="Endochitinase-like_sf"/>
</dbReference>
<dbReference type="Pfam" id="PF00187">
    <property type="entry name" value="Chitin_bind_1"/>
    <property type="match status" value="1"/>
</dbReference>
<organism evidence="15 16">
    <name type="scientific">Phialocephala subalpina</name>
    <dbReference type="NCBI Taxonomy" id="576137"/>
    <lineage>
        <taxon>Eukaryota</taxon>
        <taxon>Fungi</taxon>
        <taxon>Dikarya</taxon>
        <taxon>Ascomycota</taxon>
        <taxon>Pezizomycotina</taxon>
        <taxon>Leotiomycetes</taxon>
        <taxon>Helotiales</taxon>
        <taxon>Mollisiaceae</taxon>
        <taxon>Phialocephala</taxon>
        <taxon>Phialocephala fortinii species complex</taxon>
    </lineage>
</organism>
<keyword evidence="10" id="KW-1015">Disulfide bond</keyword>
<name>A0A1L7X897_9HELO</name>
<dbReference type="SMART" id="SM00636">
    <property type="entry name" value="Glyco_18"/>
    <property type="match status" value="1"/>
</dbReference>
<evidence type="ECO:0000256" key="6">
    <source>
        <dbReference type="ARBA" id="ARBA00023024"/>
    </source>
</evidence>
<evidence type="ECO:0000259" key="13">
    <source>
        <dbReference type="PROSITE" id="PS50941"/>
    </source>
</evidence>
<dbReference type="PROSITE" id="PS51910">
    <property type="entry name" value="GH18_2"/>
    <property type="match status" value="1"/>
</dbReference>
<dbReference type="PROSITE" id="PS01095">
    <property type="entry name" value="GH18_1"/>
    <property type="match status" value="1"/>
</dbReference>
<feature type="disulfide bond" evidence="10">
    <location>
        <begin position="76"/>
        <end position="88"/>
    </location>
</feature>
<dbReference type="Pfam" id="PF00704">
    <property type="entry name" value="Glyco_hydro_18"/>
    <property type="match status" value="1"/>
</dbReference>
<protein>
    <recommendedName>
        <fullName evidence="3">chitinase</fullName>
        <ecNumber evidence="3">3.2.1.14</ecNumber>
    </recommendedName>
</protein>
<dbReference type="InterPro" id="IPR011583">
    <property type="entry name" value="Chitinase_II/V-like_cat"/>
</dbReference>
<evidence type="ECO:0000256" key="4">
    <source>
        <dbReference type="ARBA" id="ARBA00022669"/>
    </source>
</evidence>
<feature type="disulfide bond" evidence="10">
    <location>
        <begin position="81"/>
        <end position="95"/>
    </location>
</feature>
<evidence type="ECO:0000256" key="8">
    <source>
        <dbReference type="ARBA" id="ARBA00023295"/>
    </source>
</evidence>
<accession>A0A1L7X897</accession>
<evidence type="ECO:0000256" key="9">
    <source>
        <dbReference type="ARBA" id="ARBA00023326"/>
    </source>
</evidence>
<keyword evidence="9" id="KW-0624">Polysaccharide degradation</keyword>
<feature type="domain" description="Chitin-binding type-1" evidence="13">
    <location>
        <begin position="62"/>
        <end position="105"/>
    </location>
</feature>
<evidence type="ECO:0000256" key="7">
    <source>
        <dbReference type="ARBA" id="ARBA00023277"/>
    </source>
</evidence>
<dbReference type="PROSITE" id="PS00026">
    <property type="entry name" value="CHIT_BIND_I_1"/>
    <property type="match status" value="1"/>
</dbReference>
<keyword evidence="12" id="KW-0732">Signal</keyword>
<evidence type="ECO:0000256" key="3">
    <source>
        <dbReference type="ARBA" id="ARBA00012729"/>
    </source>
</evidence>
<keyword evidence="4 10" id="KW-0147">Chitin-binding</keyword>
<dbReference type="Gene3D" id="3.30.60.10">
    <property type="entry name" value="Endochitinase-like"/>
    <property type="match status" value="1"/>
</dbReference>
<dbReference type="Gene3D" id="3.10.50.10">
    <property type="match status" value="1"/>
</dbReference>
<dbReference type="OrthoDB" id="73875at2759"/>
<gene>
    <name evidence="15" type="ORF">PAC_11145</name>
</gene>
<dbReference type="PROSITE" id="PS50941">
    <property type="entry name" value="CHIT_BIND_I_2"/>
    <property type="match status" value="1"/>
</dbReference>
<sequence>MFLVRALSAFVLFLSSWNLTSAQSGSCSDTSLCVSGCCNGEYCGFGPTYCGTGNCTSSCDAIAECGPYAPSDSYDCPLNVCCSQYGFCGTTSDFCGTGCVTGCTTVDEPSCAGSSSDAQLVGYYESWSYTRPCDAWAPENITAGVWTQLNYAFALIGDDYKISQMNSFDAELYPRFTNLKSSTSGLKVFISVGGWAAGGKIFSDMVSSSSSRATFITSALQFMATYSFDGIDIDWEYPAASDRDGVAADTPNFVTFLKELKAACGSKYGISVTLPSSYWYLQGFDIMGMSEYVDNYNFMSYDIHGTWDGNSPYTEAVVKPHTNLTEITEGLNLLWRNKIDPSKVVLGLGFYGRSFTLSDPTCTTPGCPFSGGASPGKCTQTSGILSNSEIQDIIAEYSLTPVLDKEAAIKYLVWDTDQWVSYDDEETLELKRTYANKKCLGGRMVWALDLDDPSSQASLVNFATSGLTTIGDDVSTNPSYALSKLAATSSQNSISLLTYWSDCMAVPKCNDGFQLETIGHGKVYDADTNAYVADGCHGGGNGFNRAFCVESDVTLKACDWYGKPKGCGQTCPTGKILLTQNTHIGGASTGCKTGHYSSYCCDSIRSSELTTCPATNANSLLTGGLGASINLKSTQLYKDDYVVATADYCAYLAGDFTTILAVNLIPHIIAGVWKYQPLLGSYFSPLSNLVYKQKDPTKCTSTVEIQTTITYVAPVKTAVCDFAEFPQACAHYSSVNSRGVGTINMDTLLCPMSRMGGRTLPRAWDNQHHKSWRSWISSLPAAWGHLNSCQRDEWPPFAFMANDPEQQYTQWLRFLPQRDNNGAGKLWGTCSKAKTQIKTEGGPINNLVCTEYTSTLYTVTGFSMIFANTGEASGRMSNNPCLPTILTPDPGYALMTNDGWYGDNALLGYNPADYAEAPVHTLTQGLTWYRDHPRRSYEEEAMLENDWEALQPAVHEILSQRPPSQYIPTQKLKINPEDILVDEGNSTRKATPRELWEAYGFFKCQKEGCPDERKAAGLTLEEGDMERLAQATAEVVASTTVAAGGSLQSASFPTTTAVPEKGSLVQQITITSAQAASTII</sequence>
<dbReference type="SUPFAM" id="SSF57016">
    <property type="entry name" value="Plant lectins/antimicrobial peptides"/>
    <property type="match status" value="1"/>
</dbReference>
<dbReference type="PANTHER" id="PTHR11177">
    <property type="entry name" value="CHITINASE"/>
    <property type="match status" value="1"/>
</dbReference>
<dbReference type="GO" id="GO:0008061">
    <property type="term" value="F:chitin binding"/>
    <property type="evidence" value="ECO:0007669"/>
    <property type="project" value="UniProtKB-UniRule"/>
</dbReference>
<dbReference type="InterPro" id="IPR001579">
    <property type="entry name" value="Glyco_hydro_18_chit_AS"/>
</dbReference>
<comment type="similarity">
    <text evidence="2">Belongs to the glycosyl hydrolase 18 family. Chitinase class V subfamily.</text>
</comment>
<dbReference type="InterPro" id="IPR029070">
    <property type="entry name" value="Chitinase_insertion_sf"/>
</dbReference>
<evidence type="ECO:0000256" key="12">
    <source>
        <dbReference type="SAM" id="SignalP"/>
    </source>
</evidence>
<dbReference type="Gene3D" id="3.20.20.80">
    <property type="entry name" value="Glycosidases"/>
    <property type="match status" value="1"/>
</dbReference>
<evidence type="ECO:0000256" key="1">
    <source>
        <dbReference type="ARBA" id="ARBA00000822"/>
    </source>
</evidence>
<dbReference type="CDD" id="cd00035">
    <property type="entry name" value="ChtBD1"/>
    <property type="match status" value="1"/>
</dbReference>
<dbReference type="SMART" id="SM00270">
    <property type="entry name" value="ChtBD1"/>
    <property type="match status" value="1"/>
</dbReference>
<dbReference type="GO" id="GO:0000272">
    <property type="term" value="P:polysaccharide catabolic process"/>
    <property type="evidence" value="ECO:0007669"/>
    <property type="project" value="UniProtKB-KW"/>
</dbReference>
<feature type="disulfide bond" evidence="10">
    <location>
        <begin position="99"/>
        <end position="103"/>
    </location>
</feature>